<evidence type="ECO:0000256" key="1">
    <source>
        <dbReference type="ARBA" id="ARBA00022857"/>
    </source>
</evidence>
<organism evidence="2 3">
    <name type="scientific">Motilimonas cestriensis</name>
    <dbReference type="NCBI Taxonomy" id="2742685"/>
    <lineage>
        <taxon>Bacteria</taxon>
        <taxon>Pseudomonadati</taxon>
        <taxon>Pseudomonadota</taxon>
        <taxon>Gammaproteobacteria</taxon>
        <taxon>Alteromonadales</taxon>
        <taxon>Alteromonadales genera incertae sedis</taxon>
        <taxon>Motilimonas</taxon>
    </lineage>
</organism>
<dbReference type="EMBL" id="JAIMJA010000011">
    <property type="protein sequence ID" value="MCE2595586.1"/>
    <property type="molecule type" value="Genomic_DNA"/>
</dbReference>
<dbReference type="Proteomes" id="UP001201273">
    <property type="component" value="Unassembled WGS sequence"/>
</dbReference>
<dbReference type="InterPro" id="IPR008670">
    <property type="entry name" value="CoA_reduct_LuxC"/>
</dbReference>
<protein>
    <recommendedName>
        <fullName evidence="4">Long-chain-fatty-acyl-CoA reductase</fullName>
    </recommendedName>
</protein>
<evidence type="ECO:0008006" key="4">
    <source>
        <dbReference type="Google" id="ProtNLM"/>
    </source>
</evidence>
<reference evidence="2 3" key="1">
    <citation type="journal article" date="2022" name="Environ. Microbiol. Rep.">
        <title>Eco-phylogenetic analyses reveal divergent evolution of vitamin B12 metabolism in the marine bacterial family 'Psychromonadaceae'.</title>
        <authorList>
            <person name="Jin X."/>
            <person name="Yang Y."/>
            <person name="Cao H."/>
            <person name="Gao B."/>
            <person name="Zhao Z."/>
        </authorList>
    </citation>
    <scope>NUCLEOTIDE SEQUENCE [LARGE SCALE GENOMIC DNA]</scope>
    <source>
        <strain evidence="2 3">MKS20</strain>
    </source>
</reference>
<gene>
    <name evidence="2" type="ORF">K6Y31_12220</name>
</gene>
<dbReference type="InterPro" id="IPR016161">
    <property type="entry name" value="Ald_DH/histidinol_DH"/>
</dbReference>
<accession>A0ABS8WD82</accession>
<dbReference type="Pfam" id="PF05893">
    <property type="entry name" value="LuxC"/>
    <property type="match status" value="1"/>
</dbReference>
<sequence length="382" mass="43276">MTDAAILQQVRACKTQPILAPFSPLIIEFLQTLSQRLLQQRDKPEVMSLGFWLRRAQVMQMAKDLPNNAKARGLAFHITPANVDTQFVYSWALSLLCGNLNVVRLSQRRGDVAFLLERIIKETLAKPAYQAIESGNIFVEYPNNSPLTAELSSFCDLRIIWGGDETIKRIQSFPIPAHAHEVSFGNKISGALLDAKTILELDDIKSLVHNFYNDVYWFNQQGCSSPKLIFWLGADDNIAKAKVKFWSSLNALFISKQTSFIASVTERYALKQQFAAAHIPCPDNIDSIFLRFALVNGVQYQDIPRHLGQGLFYERDINTIDELEQYLPAYFQTLITNVLTDSALTCVRQDKAILRLADIGQALAFSHHWDGMNLLEEFCDRN</sequence>
<dbReference type="RefSeq" id="WP_233053096.1">
    <property type="nucleotide sequence ID" value="NZ_JAIMJA010000011.1"/>
</dbReference>
<comment type="caution">
    <text evidence="2">The sequence shown here is derived from an EMBL/GenBank/DDBJ whole genome shotgun (WGS) entry which is preliminary data.</text>
</comment>
<proteinExistence type="predicted"/>
<dbReference type="SUPFAM" id="SSF53720">
    <property type="entry name" value="ALDH-like"/>
    <property type="match status" value="1"/>
</dbReference>
<keyword evidence="3" id="KW-1185">Reference proteome</keyword>
<evidence type="ECO:0000313" key="3">
    <source>
        <dbReference type="Proteomes" id="UP001201273"/>
    </source>
</evidence>
<evidence type="ECO:0000313" key="2">
    <source>
        <dbReference type="EMBL" id="MCE2595586.1"/>
    </source>
</evidence>
<name>A0ABS8WD82_9GAMM</name>
<keyword evidence="1" id="KW-0521">NADP</keyword>